<sequence>MRLFMNAWFARFVRKQRLPLSPLVDAVRRANAGQIDADLGGGVIKQRIARPGQGKSGGYRTIIFFRHHDRAFFIYGFSKSDLANLTESEERQFKEAARRVLALTGKELTELVRRGDFLEIAHDDEEISQ</sequence>
<dbReference type="Pfam" id="PF06296">
    <property type="entry name" value="RelE"/>
    <property type="match status" value="1"/>
</dbReference>
<dbReference type="EMBL" id="DMAI01000013">
    <property type="protein sequence ID" value="HAE45983.1"/>
    <property type="molecule type" value="Genomic_DNA"/>
</dbReference>
<dbReference type="InterPro" id="IPR009387">
    <property type="entry name" value="HigB-2"/>
</dbReference>
<dbReference type="Proteomes" id="UP000257706">
    <property type="component" value="Unassembled WGS sequence"/>
</dbReference>
<reference evidence="1 2" key="1">
    <citation type="journal article" date="2018" name="Nat. Biotechnol.">
        <title>A standardized bacterial taxonomy based on genome phylogeny substantially revises the tree of life.</title>
        <authorList>
            <person name="Parks D.H."/>
            <person name="Chuvochina M."/>
            <person name="Waite D.W."/>
            <person name="Rinke C."/>
            <person name="Skarshewski A."/>
            <person name="Chaumeil P.A."/>
            <person name="Hugenholtz P."/>
        </authorList>
    </citation>
    <scope>NUCLEOTIDE SEQUENCE [LARGE SCALE GENOMIC DNA]</scope>
    <source>
        <strain evidence="1">UBA8739</strain>
    </source>
</reference>
<dbReference type="AlphaFoldDB" id="A0A3B9IF37"/>
<dbReference type="PIRSF" id="PIRSF018634">
    <property type="entry name" value="UCP018634"/>
    <property type="match status" value="1"/>
</dbReference>
<comment type="caution">
    <text evidence="1">The sequence shown here is derived from an EMBL/GenBank/DDBJ whole genome shotgun (WGS) entry which is preliminary data.</text>
</comment>
<protein>
    <submittedName>
        <fullName evidence="1">Addiction module toxin RelE</fullName>
    </submittedName>
</protein>
<proteinExistence type="predicted"/>
<evidence type="ECO:0000313" key="2">
    <source>
        <dbReference type="Proteomes" id="UP000257706"/>
    </source>
</evidence>
<name>A0A3B9IF37_9PROT</name>
<evidence type="ECO:0000313" key="1">
    <source>
        <dbReference type="EMBL" id="HAE45983.1"/>
    </source>
</evidence>
<accession>A0A3B9IF37</accession>
<gene>
    <name evidence="1" type="ORF">DCK97_01050</name>
</gene>
<organism evidence="1 2">
    <name type="scientific">Tistrella mobilis</name>
    <dbReference type="NCBI Taxonomy" id="171437"/>
    <lineage>
        <taxon>Bacteria</taxon>
        <taxon>Pseudomonadati</taxon>
        <taxon>Pseudomonadota</taxon>
        <taxon>Alphaproteobacteria</taxon>
        <taxon>Geminicoccales</taxon>
        <taxon>Geminicoccaceae</taxon>
        <taxon>Tistrella</taxon>
    </lineage>
</organism>